<reference evidence="1" key="1">
    <citation type="submission" date="2019-08" db="EMBL/GenBank/DDBJ databases">
        <authorList>
            <person name="Amaro Estrada I."/>
            <person name="Quiroz Castaneda R.E."/>
            <person name="Martinez Ocampo F."/>
            <person name="Rodriguez Camarillo S.D."/>
        </authorList>
    </citation>
    <scope>NUCLEOTIDE SEQUENCE</scope>
    <source>
        <strain evidence="1">MEX-30-184-02</strain>
    </source>
</reference>
<dbReference type="SUPFAM" id="SSF68912">
    <property type="entry name" value="Rho N-terminal domain-like"/>
    <property type="match status" value="1"/>
</dbReference>
<proteinExistence type="predicted"/>
<feature type="non-terminal residue" evidence="1">
    <location>
        <position position="73"/>
    </location>
</feature>
<organism evidence="1">
    <name type="scientific">Anaplasma marginale</name>
    <dbReference type="NCBI Taxonomy" id="770"/>
    <lineage>
        <taxon>Bacteria</taxon>
        <taxon>Pseudomonadati</taxon>
        <taxon>Pseudomonadota</taxon>
        <taxon>Alphaproteobacteria</taxon>
        <taxon>Rickettsiales</taxon>
        <taxon>Anaplasmataceae</taxon>
        <taxon>Anaplasma</taxon>
    </lineage>
</organism>
<dbReference type="EMBL" id="VTCY01000007">
    <property type="protein sequence ID" value="KAB0451901.1"/>
    <property type="molecule type" value="Genomic_DNA"/>
</dbReference>
<evidence type="ECO:0000313" key="1">
    <source>
        <dbReference type="EMBL" id="KAB0451901.1"/>
    </source>
</evidence>
<dbReference type="AlphaFoldDB" id="A0A643CKY2"/>
<protein>
    <submittedName>
        <fullName evidence="1">Transcription termination factor Rho</fullName>
    </submittedName>
</protein>
<sequence>MVVLVGFSEENFMSEGVMEKEESIVKGGVTETPSEGGRVLNLCELKQKSTEELLVTAEELGVVSNGRMLKQEI</sequence>
<dbReference type="InterPro" id="IPR036269">
    <property type="entry name" value="Rho_N_sf"/>
</dbReference>
<comment type="caution">
    <text evidence="1">The sequence shown here is derived from an EMBL/GenBank/DDBJ whole genome shotgun (WGS) entry which is preliminary data.</text>
</comment>
<dbReference type="Gene3D" id="1.10.720.10">
    <property type="match status" value="1"/>
</dbReference>
<accession>A0A643CKY2</accession>
<gene>
    <name evidence="1" type="ORF">FY207_02695</name>
</gene>
<name>A0A643CKY2_ANAMA</name>